<proteinExistence type="predicted"/>
<comment type="caution">
    <text evidence="2">The sequence shown here is derived from an EMBL/GenBank/DDBJ whole genome shotgun (WGS) entry which is preliminary data.</text>
</comment>
<feature type="region of interest" description="Disordered" evidence="1">
    <location>
        <begin position="474"/>
        <end position="546"/>
    </location>
</feature>
<dbReference type="Proteomes" id="UP000186817">
    <property type="component" value="Unassembled WGS sequence"/>
</dbReference>
<organism evidence="2 3">
    <name type="scientific">Symbiodinium microadriaticum</name>
    <name type="common">Dinoflagellate</name>
    <name type="synonym">Zooxanthella microadriatica</name>
    <dbReference type="NCBI Taxonomy" id="2951"/>
    <lineage>
        <taxon>Eukaryota</taxon>
        <taxon>Sar</taxon>
        <taxon>Alveolata</taxon>
        <taxon>Dinophyceae</taxon>
        <taxon>Suessiales</taxon>
        <taxon>Symbiodiniaceae</taxon>
        <taxon>Symbiodinium</taxon>
    </lineage>
</organism>
<feature type="compositionally biased region" description="Polar residues" evidence="1">
    <location>
        <begin position="515"/>
        <end position="529"/>
    </location>
</feature>
<dbReference type="EMBL" id="LSRX01000349">
    <property type="protein sequence ID" value="OLP99794.1"/>
    <property type="molecule type" value="Genomic_DNA"/>
</dbReference>
<dbReference type="OrthoDB" id="434652at2759"/>
<feature type="region of interest" description="Disordered" evidence="1">
    <location>
        <begin position="411"/>
        <end position="454"/>
    </location>
</feature>
<keyword evidence="3" id="KW-1185">Reference proteome</keyword>
<evidence type="ECO:0000256" key="1">
    <source>
        <dbReference type="SAM" id="MobiDB-lite"/>
    </source>
</evidence>
<feature type="compositionally biased region" description="Basic and acidic residues" evidence="1">
    <location>
        <begin position="503"/>
        <end position="513"/>
    </location>
</feature>
<reference evidence="2 3" key="1">
    <citation type="submission" date="2016-02" db="EMBL/GenBank/DDBJ databases">
        <title>Genome analysis of coral dinoflagellate symbionts highlights evolutionary adaptations to a symbiotic lifestyle.</title>
        <authorList>
            <person name="Aranda M."/>
            <person name="Li Y."/>
            <person name="Liew Y.J."/>
            <person name="Baumgarten S."/>
            <person name="Simakov O."/>
            <person name="Wilson M."/>
            <person name="Piel J."/>
            <person name="Ashoor H."/>
            <person name="Bougouffa S."/>
            <person name="Bajic V.B."/>
            <person name="Ryu T."/>
            <person name="Ravasi T."/>
            <person name="Bayer T."/>
            <person name="Micklem G."/>
            <person name="Kim H."/>
            <person name="Bhak J."/>
            <person name="Lajeunesse T.C."/>
            <person name="Voolstra C.R."/>
        </authorList>
    </citation>
    <scope>NUCLEOTIDE SEQUENCE [LARGE SCALE GENOMIC DNA]</scope>
    <source>
        <strain evidence="2 3">CCMP2467</strain>
    </source>
</reference>
<feature type="compositionally biased region" description="Basic and acidic residues" evidence="1">
    <location>
        <begin position="437"/>
        <end position="449"/>
    </location>
</feature>
<dbReference type="AlphaFoldDB" id="A0A1Q9DX90"/>
<protein>
    <submittedName>
        <fullName evidence="2">Uncharacterized protein</fullName>
    </submittedName>
</protein>
<accession>A0A1Q9DX90</accession>
<evidence type="ECO:0000313" key="2">
    <source>
        <dbReference type="EMBL" id="OLP99794.1"/>
    </source>
</evidence>
<feature type="compositionally biased region" description="Basic and acidic residues" evidence="1">
    <location>
        <begin position="411"/>
        <end position="421"/>
    </location>
</feature>
<gene>
    <name evidence="2" type="ORF">AK812_SmicGene17581</name>
</gene>
<name>A0A1Q9DX90_SYMMI</name>
<sequence length="602" mass="67306">MVFRRGLAMEKTEEAQRYPTPGIIYDKGSQLYLQDPAYWNYWDRPIKPGYPADDFLESNVTSPPSVWWEQRRLWRNKWKQLGTGDEGMATFPYDGRPPPGWNGRCVREPGLLNADWGRPKLWWEWLEQPAGAVGDWKSGLKAAAKSMVGDFVGSFFDDEKCTLPIKLDSPISEYWKEAGQAGFDLESPQAPWPRRGTFRRKKADQKVYATWDQEKWVDEHTLRRPTIKGFPKALTPAGLERATPRFEDRFEEDEPATLDPRLPRPAGLPDLNEYVESQREEMFEEARMKAFDGNSGALGSIADSLSKSRNDEILALRGYKRLMKAEPEWLDKFLEGDVEKQDAPVGYGVDEQTFEMVKEPKHPVWEPTPPPWHPGDILKKIPSFEKIWNERMKQALGAAANFSRFSGRAAREAQDDLDHQWQDLSKPPDNSTRGLLKRAEAEAEAERAADPPIVTAADEAEVRMNAMASANVADTEGAADDPSEQFAAVPASPSKGANTEIPEAQKIDAKEASLPRSTTGVTNDGTSHNKSSVRRRGSAASSKKDYNALSSEDAYTSINGSPKVDPVTMKASSVAAEMLFATGLLTVPRQAWSCNSAMSSFL</sequence>
<feature type="region of interest" description="Disordered" evidence="1">
    <location>
        <begin position="249"/>
        <end position="269"/>
    </location>
</feature>
<evidence type="ECO:0000313" key="3">
    <source>
        <dbReference type="Proteomes" id="UP000186817"/>
    </source>
</evidence>